<reference evidence="10" key="1">
    <citation type="submission" date="2017-11" db="EMBL/GenBank/DDBJ databases">
        <title>The sensing device of the deep-sea amphipod.</title>
        <authorList>
            <person name="Kobayashi H."/>
            <person name="Nagahama T."/>
            <person name="Arai W."/>
            <person name="Sasagawa Y."/>
            <person name="Umeda M."/>
            <person name="Hayashi T."/>
            <person name="Nikaido I."/>
            <person name="Watanabe H."/>
            <person name="Oguri K."/>
            <person name="Kitazato H."/>
            <person name="Fujioka K."/>
            <person name="Kido Y."/>
            <person name="Takami H."/>
        </authorList>
    </citation>
    <scope>NUCLEOTIDE SEQUENCE</scope>
    <source>
        <tissue evidence="10">Whole body</tissue>
    </source>
</reference>
<dbReference type="EMBL" id="IACF01002374">
    <property type="protein sequence ID" value="LAB68030.1"/>
    <property type="molecule type" value="mRNA"/>
</dbReference>
<dbReference type="Pfam" id="PF05625">
    <property type="entry name" value="PAXNEB"/>
    <property type="match status" value="1"/>
</dbReference>
<keyword evidence="8" id="KW-0539">Nucleus</keyword>
<evidence type="ECO:0000256" key="2">
    <source>
        <dbReference type="ARBA" id="ARBA00004496"/>
    </source>
</evidence>
<dbReference type="EMBL" id="IACT01002573">
    <property type="protein sequence ID" value="LAC21842.1"/>
    <property type="molecule type" value="mRNA"/>
</dbReference>
<evidence type="ECO:0000256" key="6">
    <source>
        <dbReference type="ARBA" id="ARBA00022490"/>
    </source>
</evidence>
<dbReference type="GO" id="GO:0033588">
    <property type="term" value="C:elongator holoenzyme complex"/>
    <property type="evidence" value="ECO:0007669"/>
    <property type="project" value="InterPro"/>
</dbReference>
<evidence type="ECO:0000256" key="4">
    <source>
        <dbReference type="ARBA" id="ARBA00007573"/>
    </source>
</evidence>
<reference evidence="9" key="2">
    <citation type="journal article" date="2018" name="Biosci. Biotechnol. Biochem.">
        <title>Polysaccharide hydrolase of the hadal zone amphipods Hirondellea gigas.</title>
        <authorList>
            <person name="Kobayashi H."/>
            <person name="Nagahama T."/>
            <person name="Arai W."/>
            <person name="Sasagawa Y."/>
            <person name="Umeda M."/>
            <person name="Hayashi T."/>
            <person name="Nikaido I."/>
            <person name="Watanabe H."/>
            <person name="Oguri K."/>
            <person name="Kitazato H."/>
            <person name="Fujioka K."/>
            <person name="Kido Y."/>
            <person name="Takami H."/>
        </authorList>
    </citation>
    <scope>NUCLEOTIDE SEQUENCE</scope>
    <source>
        <tissue evidence="9">Whole body</tissue>
    </source>
</reference>
<dbReference type="InterPro" id="IPR008728">
    <property type="entry name" value="Elongator_complex_protein_4"/>
</dbReference>
<accession>A0A2P2I2E5</accession>
<comment type="similarity">
    <text evidence="4">Belongs to the ELP4 family.</text>
</comment>
<dbReference type="GO" id="GO:0008023">
    <property type="term" value="C:transcription elongation factor complex"/>
    <property type="evidence" value="ECO:0007669"/>
    <property type="project" value="TreeGrafter"/>
</dbReference>
<dbReference type="PANTHER" id="PTHR12896">
    <property type="entry name" value="PAX6 NEIGHBOR PROTEIN PAXNEB"/>
    <property type="match status" value="1"/>
</dbReference>
<evidence type="ECO:0000256" key="3">
    <source>
        <dbReference type="ARBA" id="ARBA00005043"/>
    </source>
</evidence>
<evidence type="ECO:0000313" key="10">
    <source>
        <dbReference type="EMBL" id="LAC21842.1"/>
    </source>
</evidence>
<dbReference type="Gene3D" id="3.40.50.300">
    <property type="entry name" value="P-loop containing nucleotide triphosphate hydrolases"/>
    <property type="match status" value="1"/>
</dbReference>
<protein>
    <recommendedName>
        <fullName evidence="5">Elongator complex protein 4</fullName>
    </recommendedName>
</protein>
<sequence length="375" mass="41932">MTSRGGFKPKGKRVQILQLPGTKVSVHHAQLQVSTGIPSLDTVLGGGVPIGSLLLLEEDNNEVYSTFFTKCFLAEGATAGHELLVASLDTDPQKLVAELPAPVIEKNEHNHDDSGIDDSEMKIAWRYQKQTKVSNFEDLDSCGHHYDLKSTMPSEILDKVEIFCWSGSCITKKNDGDCSFNPYKDLFKKIHTLLTHRQLLSSCKRSKPNIMRIAIQSLASFSWGDEISSSLDEHRWTQLTTFLACIRALLRQSYCVAFITVPSLHFTDQALISRLSYHADYVLGLESFQGTDREVNPLFKDYHGLLNIFKIAAYGCLVPPQIDTKDWVFRLKRKKLCIEKLHLPPDLSETASRTQADPVKSAASMCGGLPNKLDF</sequence>
<dbReference type="AlphaFoldDB" id="A0A2P2I2E5"/>
<dbReference type="GO" id="GO:0005737">
    <property type="term" value="C:cytoplasm"/>
    <property type="evidence" value="ECO:0007669"/>
    <property type="project" value="UniProtKB-SubCell"/>
</dbReference>
<name>A0A2P2I2E5_9CRUS</name>
<organism evidence="9">
    <name type="scientific">Hirondellea gigas</name>
    <dbReference type="NCBI Taxonomy" id="1518452"/>
    <lineage>
        <taxon>Eukaryota</taxon>
        <taxon>Metazoa</taxon>
        <taxon>Ecdysozoa</taxon>
        <taxon>Arthropoda</taxon>
        <taxon>Crustacea</taxon>
        <taxon>Multicrustacea</taxon>
        <taxon>Malacostraca</taxon>
        <taxon>Eumalacostraca</taxon>
        <taxon>Peracarida</taxon>
        <taxon>Amphipoda</taxon>
        <taxon>Amphilochidea</taxon>
        <taxon>Lysianassida</taxon>
        <taxon>Lysianassidira</taxon>
        <taxon>Lysianassoidea</taxon>
        <taxon>Lysianassidae</taxon>
        <taxon>Hirondellea</taxon>
    </lineage>
</organism>
<comment type="subcellular location">
    <subcellularLocation>
        <location evidence="2">Cytoplasm</location>
    </subcellularLocation>
    <subcellularLocation>
        <location evidence="1">Nucleus</location>
    </subcellularLocation>
</comment>
<evidence type="ECO:0000256" key="7">
    <source>
        <dbReference type="ARBA" id="ARBA00022694"/>
    </source>
</evidence>
<dbReference type="CDD" id="cd19494">
    <property type="entry name" value="Elp4"/>
    <property type="match status" value="1"/>
</dbReference>
<evidence type="ECO:0000256" key="8">
    <source>
        <dbReference type="ARBA" id="ARBA00023242"/>
    </source>
</evidence>
<evidence type="ECO:0000256" key="1">
    <source>
        <dbReference type="ARBA" id="ARBA00004123"/>
    </source>
</evidence>
<evidence type="ECO:0000313" key="9">
    <source>
        <dbReference type="EMBL" id="LAB68030.1"/>
    </source>
</evidence>
<keyword evidence="6" id="KW-0963">Cytoplasm</keyword>
<evidence type="ECO:0000256" key="5">
    <source>
        <dbReference type="ARBA" id="ARBA00020265"/>
    </source>
</evidence>
<dbReference type="SUPFAM" id="SSF52540">
    <property type="entry name" value="P-loop containing nucleoside triphosphate hydrolases"/>
    <property type="match status" value="1"/>
</dbReference>
<dbReference type="GO" id="GO:0002098">
    <property type="term" value="P:tRNA wobble uridine modification"/>
    <property type="evidence" value="ECO:0007669"/>
    <property type="project" value="InterPro"/>
</dbReference>
<dbReference type="UniPathway" id="UPA00988"/>
<proteinExistence type="evidence at transcript level"/>
<dbReference type="InterPro" id="IPR027417">
    <property type="entry name" value="P-loop_NTPase"/>
</dbReference>
<comment type="pathway">
    <text evidence="3">tRNA modification; 5-methoxycarbonylmethyl-2-thiouridine-tRNA biosynthesis.</text>
</comment>
<keyword evidence="7" id="KW-0819">tRNA processing</keyword>
<dbReference type="PANTHER" id="PTHR12896:SF1">
    <property type="entry name" value="ELONGATOR COMPLEX PROTEIN 4"/>
    <property type="match status" value="1"/>
</dbReference>